<organism evidence="9 10">
    <name type="scientific">Candidatus Photodesmus katoptron Akat1</name>
    <dbReference type="NCBI Taxonomy" id="1236703"/>
    <lineage>
        <taxon>Bacteria</taxon>
        <taxon>Pseudomonadati</taxon>
        <taxon>Pseudomonadota</taxon>
        <taxon>Gammaproteobacteria</taxon>
        <taxon>Vibrionales</taxon>
        <taxon>Vibrionaceae</taxon>
        <taxon>Candidatus Photodesmus</taxon>
    </lineage>
</organism>
<evidence type="ECO:0008006" key="11">
    <source>
        <dbReference type="Google" id="ProtNLM"/>
    </source>
</evidence>
<accession>S3E1F9</accession>
<name>S3E1F9_9GAMM</name>
<evidence type="ECO:0000256" key="2">
    <source>
        <dbReference type="ARBA" id="ARBA00022448"/>
    </source>
</evidence>
<evidence type="ECO:0000256" key="6">
    <source>
        <dbReference type="ARBA" id="ARBA00023010"/>
    </source>
</evidence>
<evidence type="ECO:0000313" key="9">
    <source>
        <dbReference type="EMBL" id="EPE38016.1"/>
    </source>
</evidence>
<evidence type="ECO:0000256" key="7">
    <source>
        <dbReference type="ARBA" id="ARBA00023136"/>
    </source>
</evidence>
<keyword evidence="4" id="KW-0653">Protein transport</keyword>
<dbReference type="InterPro" id="IPR003369">
    <property type="entry name" value="TatA/B/E"/>
</dbReference>
<dbReference type="PRINTS" id="PR01506">
    <property type="entry name" value="TATBPROTEIN"/>
</dbReference>
<comment type="subcellular location">
    <subcellularLocation>
        <location evidence="1">Membrane</location>
        <topology evidence="1">Single-pass membrane protein</topology>
    </subcellularLocation>
</comment>
<keyword evidence="2" id="KW-0813">Transport</keyword>
<evidence type="ECO:0000313" key="10">
    <source>
        <dbReference type="Proteomes" id="UP000053688"/>
    </source>
</evidence>
<keyword evidence="3 8" id="KW-0812">Transmembrane</keyword>
<dbReference type="Proteomes" id="UP000053688">
    <property type="component" value="Unassembled WGS sequence"/>
</dbReference>
<feature type="transmembrane region" description="Helical" evidence="8">
    <location>
        <begin position="6"/>
        <end position="27"/>
    </location>
</feature>
<evidence type="ECO:0000256" key="5">
    <source>
        <dbReference type="ARBA" id="ARBA00022989"/>
    </source>
</evidence>
<gene>
    <name evidence="9" type="ORF">O1U_0479</name>
</gene>
<protein>
    <recommendedName>
        <fullName evidence="11">Twin-arginine translocase TatA/TatE family subunit</fullName>
    </recommendedName>
</protein>
<dbReference type="RefSeq" id="WP_016503814.1">
    <property type="nucleotide sequence ID" value="NZ_AMSD01000001.1"/>
</dbReference>
<evidence type="ECO:0000256" key="8">
    <source>
        <dbReference type="SAM" id="Phobius"/>
    </source>
</evidence>
<keyword evidence="6" id="KW-0811">Translocation</keyword>
<evidence type="ECO:0000256" key="3">
    <source>
        <dbReference type="ARBA" id="ARBA00022692"/>
    </source>
</evidence>
<proteinExistence type="predicted"/>
<evidence type="ECO:0000256" key="1">
    <source>
        <dbReference type="ARBA" id="ARBA00004167"/>
    </source>
</evidence>
<dbReference type="EMBL" id="AMSD01000001">
    <property type="protein sequence ID" value="EPE38016.1"/>
    <property type="molecule type" value="Genomic_DNA"/>
</dbReference>
<comment type="caution">
    <text evidence="9">The sequence shown here is derived from an EMBL/GenBank/DDBJ whole genome shotgun (WGS) entry which is preliminary data.</text>
</comment>
<dbReference type="Pfam" id="PF02416">
    <property type="entry name" value="TatA_B_E"/>
    <property type="match status" value="1"/>
</dbReference>
<evidence type="ECO:0000256" key="4">
    <source>
        <dbReference type="ARBA" id="ARBA00022927"/>
    </source>
</evidence>
<keyword evidence="10" id="KW-1185">Reference proteome</keyword>
<reference evidence="9 10" key="1">
    <citation type="journal article" date="2014" name="Environ. Microbiol.">
        <title>Genomic signatures of obligate host dependence in the luminous bacterial symbiont of a vertebrate.</title>
        <authorList>
            <person name="Hendry T.A."/>
            <person name="de Wet J.R."/>
            <person name="Dunlap P.V."/>
        </authorList>
    </citation>
    <scope>NUCLEOTIDE SEQUENCE [LARGE SCALE GENOMIC DNA]</scope>
    <source>
        <strain evidence="9 10">Akat1</strain>
    </source>
</reference>
<sequence length="74" mass="8610">MFDIGFWELGLISIISLLILGPERFLYAIKQIYKLFSELENTASLASRKLKIQNIPDKKDIIIKNKHHSNQKKP</sequence>
<dbReference type="Gene3D" id="1.20.5.3310">
    <property type="match status" value="1"/>
</dbReference>
<dbReference type="AlphaFoldDB" id="S3E1F9"/>
<keyword evidence="7 8" id="KW-0472">Membrane</keyword>
<keyword evidence="5 8" id="KW-1133">Transmembrane helix</keyword>